<dbReference type="KEGG" id="pxv:FXF36_15550"/>
<evidence type="ECO:0000313" key="1">
    <source>
        <dbReference type="EMBL" id="QFJ56351.1"/>
    </source>
</evidence>
<evidence type="ECO:0000313" key="2">
    <source>
        <dbReference type="Proteomes" id="UP000327030"/>
    </source>
</evidence>
<proteinExistence type="predicted"/>
<keyword evidence="1" id="KW-0614">Plasmid</keyword>
<dbReference type="OrthoDB" id="1756845at2"/>
<protein>
    <submittedName>
        <fullName evidence="1">DNA-binding protein</fullName>
    </submittedName>
</protein>
<gene>
    <name evidence="1" type="ORF">FXF36_15550</name>
</gene>
<dbReference type="Proteomes" id="UP000327030">
    <property type="component" value="Plasmid pNP95"/>
</dbReference>
<dbReference type="GO" id="GO:0003677">
    <property type="term" value="F:DNA binding"/>
    <property type="evidence" value="ECO:0007669"/>
    <property type="project" value="UniProtKB-KW"/>
</dbReference>
<organism evidence="1 2">
    <name type="scientific">Pseudobutyrivibrio xylanivorans</name>
    <dbReference type="NCBI Taxonomy" id="185007"/>
    <lineage>
        <taxon>Bacteria</taxon>
        <taxon>Bacillati</taxon>
        <taxon>Bacillota</taxon>
        <taxon>Clostridia</taxon>
        <taxon>Lachnospirales</taxon>
        <taxon>Lachnospiraceae</taxon>
        <taxon>Pseudobutyrivibrio</taxon>
    </lineage>
</organism>
<accession>A0A5P6VWA1</accession>
<sequence>MIIPIYAQVFKDFAKHCVVNTAEACSILECTRQNLSHLIKTDVLHPLKEGWRENVFLKGEITGGDMLQ</sequence>
<reference evidence="2" key="1">
    <citation type="submission" date="2019-08" db="EMBL/GenBank/DDBJ databases">
        <title>Complete Genome Sequence of the Polysaccharide-Degrading Rumen Bacterium Pseudobutyrivibrio xylanivorans MA3014.</title>
        <authorList>
            <person name="Palevich N."/>
            <person name="Maclean P.H."/>
            <person name="Kelly W.J."/>
            <person name="Leahy S.C."/>
            <person name="Rakonjac J."/>
            <person name="Attwood G.T."/>
        </authorList>
    </citation>
    <scope>NUCLEOTIDE SEQUENCE [LARGE SCALE GENOMIC DNA]</scope>
    <source>
        <strain evidence="2">MA3014</strain>
        <plasmid evidence="2">pnp95</plasmid>
    </source>
</reference>
<dbReference type="EMBL" id="CP043029">
    <property type="protein sequence ID" value="QFJ56351.1"/>
    <property type="molecule type" value="Genomic_DNA"/>
</dbReference>
<geneLocation type="plasmid" evidence="2">
    <name>pnp95</name>
</geneLocation>
<dbReference type="AlphaFoldDB" id="A0A5P6VWA1"/>
<keyword evidence="1" id="KW-0238">DNA-binding</keyword>
<name>A0A5P6VWA1_PSEXY</name>